<sequence length="244" mass="24941">MTCMTYLLRASWRRILIALIAVIGLLPLTVSPASAGPGSQRATNNGVTVEATTKGNGVEALVSGGTAAIENGALIFRNKAGAVVETTPLSYIGADSRTYPIDATVSGNKVRLAPSTDVSRSAATKPEVLDAVKHQVAAEPPYLAIAGAAAGGAFGGAMSGLTIGFALAGLLPGIGIVLVPFTVVGGALAGGAAAGGMAYLSWQMRQDLLEQQKNQKKQGKQKPGGSKPKPEQKNQQPKKQQPKK</sequence>
<keyword evidence="2" id="KW-0472">Membrane</keyword>
<comment type="caution">
    <text evidence="4">The sequence shown here is derived from an EMBL/GenBank/DDBJ whole genome shotgun (WGS) entry which is preliminary data.</text>
</comment>
<feature type="domain" description="DUF8020" evidence="3">
    <location>
        <begin position="46"/>
        <end position="116"/>
    </location>
</feature>
<evidence type="ECO:0000256" key="2">
    <source>
        <dbReference type="SAM" id="Phobius"/>
    </source>
</evidence>
<keyword evidence="5" id="KW-1185">Reference proteome</keyword>
<gene>
    <name evidence="4" type="ORF">GOHSU_61_00070</name>
</gene>
<feature type="compositionally biased region" description="Low complexity" evidence="1">
    <location>
        <begin position="221"/>
        <end position="244"/>
    </location>
</feature>
<accession>L7LCT7</accession>
<keyword evidence="2" id="KW-1133">Transmembrane helix</keyword>
<evidence type="ECO:0000256" key="1">
    <source>
        <dbReference type="SAM" id="MobiDB-lite"/>
    </source>
</evidence>
<evidence type="ECO:0000259" key="3">
    <source>
        <dbReference type="Pfam" id="PF26059"/>
    </source>
</evidence>
<dbReference type="InterPro" id="IPR058333">
    <property type="entry name" value="DUF8020"/>
</dbReference>
<feature type="transmembrane region" description="Helical" evidence="2">
    <location>
        <begin position="174"/>
        <end position="200"/>
    </location>
</feature>
<protein>
    <recommendedName>
        <fullName evidence="3">DUF8020 domain-containing protein</fullName>
    </recommendedName>
</protein>
<reference evidence="4 5" key="1">
    <citation type="submission" date="2012-12" db="EMBL/GenBank/DDBJ databases">
        <title>Whole genome shotgun sequence of Gordonia hirsuta NBRC 16056.</title>
        <authorList>
            <person name="Isaki-Nakamura S."/>
            <person name="Hosoyama A."/>
            <person name="Tsuchikane K."/>
            <person name="Katsumata H."/>
            <person name="Baba S."/>
            <person name="Yamazaki S."/>
            <person name="Fujita N."/>
        </authorList>
    </citation>
    <scope>NUCLEOTIDE SEQUENCE [LARGE SCALE GENOMIC DNA]</scope>
    <source>
        <strain evidence="4 5">NBRC 16056</strain>
    </source>
</reference>
<dbReference type="Proteomes" id="UP000053405">
    <property type="component" value="Unassembled WGS sequence"/>
</dbReference>
<proteinExistence type="predicted"/>
<dbReference type="Pfam" id="PF26059">
    <property type="entry name" value="DUF8020"/>
    <property type="match status" value="1"/>
</dbReference>
<evidence type="ECO:0000313" key="5">
    <source>
        <dbReference type="Proteomes" id="UP000053405"/>
    </source>
</evidence>
<dbReference type="EMBL" id="BANT01000061">
    <property type="protein sequence ID" value="GAC58940.1"/>
    <property type="molecule type" value="Genomic_DNA"/>
</dbReference>
<evidence type="ECO:0000313" key="4">
    <source>
        <dbReference type="EMBL" id="GAC58940.1"/>
    </source>
</evidence>
<feature type="region of interest" description="Disordered" evidence="1">
    <location>
        <begin position="209"/>
        <end position="244"/>
    </location>
</feature>
<keyword evidence="2" id="KW-0812">Transmembrane</keyword>
<feature type="transmembrane region" description="Helical" evidence="2">
    <location>
        <begin position="142"/>
        <end position="167"/>
    </location>
</feature>
<organism evidence="4 5">
    <name type="scientific">Gordonia hirsuta DSM 44140 = NBRC 16056</name>
    <dbReference type="NCBI Taxonomy" id="1121927"/>
    <lineage>
        <taxon>Bacteria</taxon>
        <taxon>Bacillati</taxon>
        <taxon>Actinomycetota</taxon>
        <taxon>Actinomycetes</taxon>
        <taxon>Mycobacteriales</taxon>
        <taxon>Gordoniaceae</taxon>
        <taxon>Gordonia</taxon>
    </lineage>
</organism>
<name>L7LCT7_9ACTN</name>
<dbReference type="AlphaFoldDB" id="L7LCT7"/>